<dbReference type="SUPFAM" id="SSF51735">
    <property type="entry name" value="NAD(P)-binding Rossmann-fold domains"/>
    <property type="match status" value="1"/>
</dbReference>
<dbReference type="FunFam" id="3.40.47.10:FF:000019">
    <property type="entry name" value="Polyketide synthase type I"/>
    <property type="match status" value="1"/>
</dbReference>
<dbReference type="Gene3D" id="3.40.50.1820">
    <property type="entry name" value="alpha/beta hydrolase"/>
    <property type="match status" value="1"/>
</dbReference>
<dbReference type="SUPFAM" id="SSF47336">
    <property type="entry name" value="ACP-like"/>
    <property type="match status" value="3"/>
</dbReference>
<dbReference type="InterPro" id="IPR014030">
    <property type="entry name" value="Ketoacyl_synth_N"/>
</dbReference>
<dbReference type="RefSeq" id="WP_138186928.1">
    <property type="nucleotide sequence ID" value="NZ_LS992241.1"/>
</dbReference>
<evidence type="ECO:0000256" key="2">
    <source>
        <dbReference type="ARBA" id="ARBA00004496"/>
    </source>
</evidence>
<dbReference type="GO" id="GO:0071770">
    <property type="term" value="P:DIM/DIP cell wall layer assembly"/>
    <property type="evidence" value="ECO:0007669"/>
    <property type="project" value="TreeGrafter"/>
</dbReference>
<accession>A0A383RDY7</accession>
<dbReference type="Gene3D" id="3.40.50.720">
    <property type="entry name" value="NAD(P)-binding Rossmann-like Domain"/>
    <property type="match status" value="1"/>
</dbReference>
<dbReference type="GO" id="GO:0004312">
    <property type="term" value="F:fatty acid synthase activity"/>
    <property type="evidence" value="ECO:0007669"/>
    <property type="project" value="TreeGrafter"/>
</dbReference>
<dbReference type="SUPFAM" id="SSF53901">
    <property type="entry name" value="Thiolase-like"/>
    <property type="match status" value="1"/>
</dbReference>
<keyword evidence="4" id="KW-0596">Phosphopantetheine</keyword>
<dbReference type="PROSITE" id="PS00606">
    <property type="entry name" value="KS3_1"/>
    <property type="match status" value="1"/>
</dbReference>
<dbReference type="SMART" id="SM01294">
    <property type="entry name" value="PKS_PP_betabranch"/>
    <property type="match status" value="2"/>
</dbReference>
<keyword evidence="7" id="KW-0808">Transferase</keyword>
<dbReference type="GO" id="GO:0006633">
    <property type="term" value="P:fatty acid biosynthetic process"/>
    <property type="evidence" value="ECO:0007669"/>
    <property type="project" value="InterPro"/>
</dbReference>
<dbReference type="EMBL" id="LS992241">
    <property type="protein sequence ID" value="SYX85238.1"/>
    <property type="molecule type" value="Genomic_DNA"/>
</dbReference>
<evidence type="ECO:0000256" key="3">
    <source>
        <dbReference type="ARBA" id="ARBA00004789"/>
    </source>
</evidence>
<keyword evidence="5" id="KW-0963">Cytoplasm</keyword>
<dbReference type="InterPro" id="IPR036291">
    <property type="entry name" value="NAD(P)-bd_dom_sf"/>
</dbReference>
<dbReference type="PROSITE" id="PS50075">
    <property type="entry name" value="CARRIER"/>
    <property type="match status" value="3"/>
</dbReference>
<dbReference type="Pfam" id="PF00561">
    <property type="entry name" value="Abhydrolase_1"/>
    <property type="match status" value="2"/>
</dbReference>
<dbReference type="InterPro" id="IPR009081">
    <property type="entry name" value="PP-bd_ACP"/>
</dbReference>
<dbReference type="PANTHER" id="PTHR43775:SF37">
    <property type="entry name" value="SI:DKEY-61P9.11"/>
    <property type="match status" value="1"/>
</dbReference>
<protein>
    <submittedName>
        <fullName evidence="11">Uncharacterized protein</fullName>
    </submittedName>
</protein>
<evidence type="ECO:0000256" key="4">
    <source>
        <dbReference type="ARBA" id="ARBA00022450"/>
    </source>
</evidence>
<dbReference type="InterPro" id="IPR014031">
    <property type="entry name" value="Ketoacyl_synth_C"/>
</dbReference>
<proteinExistence type="predicted"/>
<dbReference type="PANTHER" id="PTHR43775">
    <property type="entry name" value="FATTY ACID SYNTHASE"/>
    <property type="match status" value="1"/>
</dbReference>
<dbReference type="Gene3D" id="3.40.47.10">
    <property type="match status" value="1"/>
</dbReference>
<name>A0A383RDY7_PAEAL</name>
<dbReference type="Pfam" id="PF08659">
    <property type="entry name" value="KR"/>
    <property type="match status" value="1"/>
</dbReference>
<gene>
    <name evidence="11" type="ORF">PBLR_13660</name>
</gene>
<sequence>MTKFSSLQEVIDGIKSGIVSPEEGLIYVKRFKEKQLASYRSDNLPLETEELIYYSSKWEPRPIGDFEKTQNKRNIVIFDRTPQLYRNFLAILREEYSESQLYWVKDGDMFDQIDSQEFGLNVRNPEHMDRLLELMSNERHTEWVWIVNWDWQDWETEMYEKENRLDEYILNLFHLTQAWMRSGKPQTLRIMCMYESESDVPNPFFTAVGGYARSVRKEFPSIIIQTCHIQDSKRRGWEQRIKLFQQILREFDGEADEVEIACSIHGRQVLTLQEVKDSPSVVINTVPSQKNGAVIITGGVGGIGFIVAQFLARTQKTSLVLAGRSEEDVRIADKLSHLRSLGSEVLYVQTNVTSPDEVDRLIERTKNNFGFVQGVIHGAGIAEDGVIINKASAQFCRVLAAKVAGTVLLDRATWNEPLQYFVLFSSITGKLGNVGQADYAYANRFLDGYAQYRNQVGRSGHSISINWPLWAEGGMSVDSHMEEYIYKTSGIRAISADTGCRIFENALYLSQVEIMALAGNHSKIKSWLTAKKEEEQPEKMPVQQIASYLSPSQPVGNKTDINTQTTDASLNLDRLRNELSIFAAAIIKIDRNELDDETSLAEYGFDSITFVELANQINDRFGIEMSPTVFYGSPTIHTIAQNIAEEHGGTVQRNFDSAGESRSSSEFVQEIQSGEVNISCTVPHQQSDLLNGALLGALEKDVKTIISEIIRLEFSEIELDISLSEYGFDSITFVELANRINEKYTIELTPTVFYGSPTAYSIVQYLSDHHRREIRDFYSCMADERYQLHSGNLSPSEETEQPYMSPMGNDVSRETEIPVMIGEYEQQSAQAVDGATIPVAIIGASGAFPQSANLDELWGNLVAGRNLISEIPEDRWDWKAYFGDPRVEHNKTNIKWGGFMHEIDKFDPHFFGISGRDAEMMDPQERLVLEHVWKAIEDAGYRAKQLSGTSTGVFLGVCTADYKELQLQAGIPAAMCQWGLTNRISYMFNLNGPSEPIDTACSSSLVAIHRAVEAIRSGQCDMVLAGGVNVIASPNPYLMQSKAGMLSEDGSCKTFDERADGYVRGEGVGILLLKRLDLAKADGDHVYAVIRSSAVNHGGRASSFTAPNPNAQAEVLVKAYEREGIDPQTVSYIETHGTGTKLGDPIEIDALKKAFKTLYKKCNRPVPEIPNCRLGSLKTNLGHLEAAAGVAGVIKVMLAMKHCKLPGLVHFNSLNPYIQLTGSPFVLGTDVSDWCSEVRNGGNPRRAGVSSFGIGGVNAHVVLEEYIEEAYSQEQGENAYIVVLSAKEEDRLCEYARLLANYVSSCERNCSSSVLNRLAYTMQLGREAFDHRVAFIVSDVMELQGKLTLFADGNTEIDSVYKGCSKSGGANLTQLIAGSEGSEFIRLLIQNRNLKKLSQLWVSGVDLDWGLFYDRQRPKRLSLPTYPFAKERYWIPKEADIVLHATNNEDEILRKADSPSTEESPILLEKEIVHMMADTLKEPISRIRLDAEVAELGFDSISLTELTARINRKYGLELKIDLFFKYTPISRFISYLLEEYGGQIAHNQVFTSSPKSMDIDKDETSAGNEGNGNAEGGILKLPGNLEILEMGPYSDKSFLLKWYQMRERGGIQLQSFNFIEEYMQPSRKRSPKMLHMLAKDSIEEQTEVIVIGKGKPLLLITGFALTAPQFIYQINEWSSQYQLIIIHLPGCGLSTGRHDLSVGGLSRRFVRVLERLGIQEPVHIITTSWGGLVGQKLAQENFHLVASLVLTGGFFHVKQDLDIKAKLQMDFERVGHGQAFEIIEKSHQINPSISKYFDFFNEEASTEEVLSDVLVPTLIVSGDMDSIVSPEHAIALRQRLPHAEYHEIKGAGHAPFITHYKEFNGCISNFITRIQIEGEKKDGTQII</sequence>
<dbReference type="InterPro" id="IPR049490">
    <property type="entry name" value="C883_1060-like_KR_N"/>
</dbReference>
<dbReference type="SMART" id="SM00825">
    <property type="entry name" value="PKS_KS"/>
    <property type="match status" value="1"/>
</dbReference>
<dbReference type="Proteomes" id="UP000304148">
    <property type="component" value="Chromosome"/>
</dbReference>
<dbReference type="InterPro" id="IPR050091">
    <property type="entry name" value="PKS_NRPS_Biosynth_Enz"/>
</dbReference>
<dbReference type="GO" id="GO:0005886">
    <property type="term" value="C:plasma membrane"/>
    <property type="evidence" value="ECO:0007669"/>
    <property type="project" value="TreeGrafter"/>
</dbReference>
<dbReference type="Gene3D" id="1.10.1200.10">
    <property type="entry name" value="ACP-like"/>
    <property type="match status" value="3"/>
</dbReference>
<feature type="domain" description="Carrier" evidence="9">
    <location>
        <begin position="1463"/>
        <end position="1540"/>
    </location>
</feature>
<dbReference type="CDD" id="cd00833">
    <property type="entry name" value="PKS"/>
    <property type="match status" value="1"/>
</dbReference>
<dbReference type="InterPro" id="IPR016039">
    <property type="entry name" value="Thiolase-like"/>
</dbReference>
<evidence type="ECO:0000256" key="7">
    <source>
        <dbReference type="ARBA" id="ARBA00022679"/>
    </source>
</evidence>
<evidence type="ECO:0000313" key="11">
    <source>
        <dbReference type="EMBL" id="SYX85238.1"/>
    </source>
</evidence>
<dbReference type="Gene3D" id="1.10.1240.100">
    <property type="match status" value="1"/>
</dbReference>
<feature type="domain" description="Carrier" evidence="9">
    <location>
        <begin position="693"/>
        <end position="770"/>
    </location>
</feature>
<evidence type="ECO:0000256" key="6">
    <source>
        <dbReference type="ARBA" id="ARBA00022553"/>
    </source>
</evidence>
<dbReference type="InterPro" id="IPR020806">
    <property type="entry name" value="PKS_PP-bd"/>
</dbReference>
<dbReference type="Pfam" id="PF21394">
    <property type="entry name" value="Beta-ketacyl_N"/>
    <property type="match status" value="1"/>
</dbReference>
<dbReference type="InterPro" id="IPR057326">
    <property type="entry name" value="KR_dom"/>
</dbReference>
<dbReference type="InterPro" id="IPR036736">
    <property type="entry name" value="ACP-like_sf"/>
</dbReference>
<dbReference type="InterPro" id="IPR054514">
    <property type="entry name" value="RhiE-like_linker"/>
</dbReference>
<dbReference type="GO" id="GO:0031177">
    <property type="term" value="F:phosphopantetheine binding"/>
    <property type="evidence" value="ECO:0007669"/>
    <property type="project" value="InterPro"/>
</dbReference>
<dbReference type="SMART" id="SM00822">
    <property type="entry name" value="PKS_KR"/>
    <property type="match status" value="1"/>
</dbReference>
<evidence type="ECO:0000313" key="12">
    <source>
        <dbReference type="Proteomes" id="UP000304148"/>
    </source>
</evidence>
<dbReference type="PROSITE" id="PS52004">
    <property type="entry name" value="KS3_2"/>
    <property type="match status" value="1"/>
</dbReference>
<evidence type="ECO:0000256" key="5">
    <source>
        <dbReference type="ARBA" id="ARBA00022490"/>
    </source>
</evidence>
<dbReference type="InterPro" id="IPR029058">
    <property type="entry name" value="AB_hydrolase_fold"/>
</dbReference>
<keyword evidence="8" id="KW-0677">Repeat</keyword>
<organism evidence="11 12">
    <name type="scientific">Paenibacillus alvei</name>
    <name type="common">Bacillus alvei</name>
    <dbReference type="NCBI Taxonomy" id="44250"/>
    <lineage>
        <taxon>Bacteria</taxon>
        <taxon>Bacillati</taxon>
        <taxon>Bacillota</taxon>
        <taxon>Bacilli</taxon>
        <taxon>Bacillales</taxon>
        <taxon>Paenibacillaceae</taxon>
        <taxon>Paenibacillus</taxon>
    </lineage>
</organism>
<dbReference type="Pfam" id="PF22336">
    <property type="entry name" value="RhiE-like_linker"/>
    <property type="match status" value="1"/>
</dbReference>
<evidence type="ECO:0000256" key="1">
    <source>
        <dbReference type="ARBA" id="ARBA00003299"/>
    </source>
</evidence>
<dbReference type="Pfam" id="PF00550">
    <property type="entry name" value="PP-binding"/>
    <property type="match status" value="3"/>
</dbReference>
<comment type="function">
    <text evidence="1">Involved in some intermediate steps for the synthesis of the antibiotic polyketide bacillaene which is involved in secondary metabolism.</text>
</comment>
<dbReference type="PROSITE" id="PS00012">
    <property type="entry name" value="PHOSPHOPANTETHEINE"/>
    <property type="match status" value="3"/>
</dbReference>
<evidence type="ECO:0000256" key="8">
    <source>
        <dbReference type="ARBA" id="ARBA00022737"/>
    </source>
</evidence>
<comment type="pathway">
    <text evidence="3">Antibiotic biosynthesis; bacillaene biosynthesis.</text>
</comment>
<dbReference type="InterPro" id="IPR020841">
    <property type="entry name" value="PKS_Beta-ketoAc_synthase_dom"/>
</dbReference>
<evidence type="ECO:0000259" key="10">
    <source>
        <dbReference type="PROSITE" id="PS52004"/>
    </source>
</evidence>
<reference evidence="12" key="1">
    <citation type="submission" date="2018-08" db="EMBL/GenBank/DDBJ databases">
        <authorList>
            <person name="Chevrot R."/>
        </authorList>
    </citation>
    <scope>NUCLEOTIDE SEQUENCE [LARGE SCALE GENOMIC DNA]</scope>
</reference>
<dbReference type="GO" id="GO:0005737">
    <property type="term" value="C:cytoplasm"/>
    <property type="evidence" value="ECO:0007669"/>
    <property type="project" value="UniProtKB-SubCell"/>
</dbReference>
<dbReference type="SMART" id="SM00823">
    <property type="entry name" value="PKS_PP"/>
    <property type="match status" value="3"/>
</dbReference>
<dbReference type="InterPro" id="IPR006162">
    <property type="entry name" value="Ppantetheine_attach_site"/>
</dbReference>
<dbReference type="Pfam" id="PF02801">
    <property type="entry name" value="Ketoacyl-synt_C"/>
    <property type="match status" value="1"/>
</dbReference>
<keyword evidence="6" id="KW-0597">Phosphoprotein</keyword>
<dbReference type="InterPro" id="IPR000073">
    <property type="entry name" value="AB_hydrolase_1"/>
</dbReference>
<dbReference type="Pfam" id="PF00109">
    <property type="entry name" value="ketoacyl-synt"/>
    <property type="match status" value="1"/>
</dbReference>
<evidence type="ECO:0000259" key="9">
    <source>
        <dbReference type="PROSITE" id="PS50075"/>
    </source>
</evidence>
<dbReference type="InterPro" id="IPR018201">
    <property type="entry name" value="Ketoacyl_synth_AS"/>
</dbReference>
<dbReference type="GO" id="GO:0004315">
    <property type="term" value="F:3-oxoacyl-[acyl-carrier-protein] synthase activity"/>
    <property type="evidence" value="ECO:0007669"/>
    <property type="project" value="InterPro"/>
</dbReference>
<dbReference type="SUPFAM" id="SSF53474">
    <property type="entry name" value="alpha/beta-Hydrolases"/>
    <property type="match status" value="1"/>
</dbReference>
<dbReference type="CDD" id="cd08953">
    <property type="entry name" value="KR_2_SDR_x"/>
    <property type="match status" value="1"/>
</dbReference>
<dbReference type="InterPro" id="IPR013968">
    <property type="entry name" value="PKS_KR"/>
</dbReference>
<comment type="subcellular location">
    <subcellularLocation>
        <location evidence="2">Cytoplasm</location>
    </subcellularLocation>
</comment>
<feature type="domain" description="Ketosynthase family 3 (KS3)" evidence="10">
    <location>
        <begin position="836"/>
        <end position="1265"/>
    </location>
</feature>
<feature type="domain" description="Carrier" evidence="9">
    <location>
        <begin position="573"/>
        <end position="647"/>
    </location>
</feature>